<dbReference type="EMBL" id="KN831768">
    <property type="protein sequence ID" value="KIM49146.1"/>
    <property type="molecule type" value="Genomic_DNA"/>
</dbReference>
<organism evidence="2 3">
    <name type="scientific">Hebeloma cylindrosporum</name>
    <dbReference type="NCBI Taxonomy" id="76867"/>
    <lineage>
        <taxon>Eukaryota</taxon>
        <taxon>Fungi</taxon>
        <taxon>Dikarya</taxon>
        <taxon>Basidiomycota</taxon>
        <taxon>Agaricomycotina</taxon>
        <taxon>Agaricomycetes</taxon>
        <taxon>Agaricomycetidae</taxon>
        <taxon>Agaricales</taxon>
        <taxon>Agaricineae</taxon>
        <taxon>Hymenogastraceae</taxon>
        <taxon>Hebeloma</taxon>
    </lineage>
</organism>
<sequence>MSIDVALNVRRLAGNTGNFPNKSFEGWTGCAPTAKLPKTASRNNNSSSSNNNNKVKEGTEGSERQTCHDRGACGTPITS</sequence>
<evidence type="ECO:0000313" key="2">
    <source>
        <dbReference type="EMBL" id="KIM49146.1"/>
    </source>
</evidence>
<evidence type="ECO:0000313" key="3">
    <source>
        <dbReference type="Proteomes" id="UP000053424"/>
    </source>
</evidence>
<name>A0A0C3CZ97_HEBCY</name>
<feature type="region of interest" description="Disordered" evidence="1">
    <location>
        <begin position="13"/>
        <end position="79"/>
    </location>
</feature>
<reference evidence="3" key="2">
    <citation type="submission" date="2015-01" db="EMBL/GenBank/DDBJ databases">
        <title>Evolutionary Origins and Diversification of the Mycorrhizal Mutualists.</title>
        <authorList>
            <consortium name="DOE Joint Genome Institute"/>
            <consortium name="Mycorrhizal Genomics Consortium"/>
            <person name="Kohler A."/>
            <person name="Kuo A."/>
            <person name="Nagy L.G."/>
            <person name="Floudas D."/>
            <person name="Copeland A."/>
            <person name="Barry K.W."/>
            <person name="Cichocki N."/>
            <person name="Veneault-Fourrey C."/>
            <person name="LaButti K."/>
            <person name="Lindquist E.A."/>
            <person name="Lipzen A."/>
            <person name="Lundell T."/>
            <person name="Morin E."/>
            <person name="Murat C."/>
            <person name="Riley R."/>
            <person name="Ohm R."/>
            <person name="Sun H."/>
            <person name="Tunlid A."/>
            <person name="Henrissat B."/>
            <person name="Grigoriev I.V."/>
            <person name="Hibbett D.S."/>
            <person name="Martin F."/>
        </authorList>
    </citation>
    <scope>NUCLEOTIDE SEQUENCE [LARGE SCALE GENOMIC DNA]</scope>
    <source>
        <strain evidence="3">h7</strain>
    </source>
</reference>
<gene>
    <name evidence="2" type="ORF">M413DRAFT_21417</name>
</gene>
<proteinExistence type="predicted"/>
<accession>A0A0C3CZ97</accession>
<reference evidence="2 3" key="1">
    <citation type="submission" date="2014-04" db="EMBL/GenBank/DDBJ databases">
        <authorList>
            <consortium name="DOE Joint Genome Institute"/>
            <person name="Kuo A."/>
            <person name="Gay G."/>
            <person name="Dore J."/>
            <person name="Kohler A."/>
            <person name="Nagy L.G."/>
            <person name="Floudas D."/>
            <person name="Copeland A."/>
            <person name="Barry K.W."/>
            <person name="Cichocki N."/>
            <person name="Veneault-Fourrey C."/>
            <person name="LaButti K."/>
            <person name="Lindquist E.A."/>
            <person name="Lipzen A."/>
            <person name="Lundell T."/>
            <person name="Morin E."/>
            <person name="Murat C."/>
            <person name="Sun H."/>
            <person name="Tunlid A."/>
            <person name="Henrissat B."/>
            <person name="Grigoriev I.V."/>
            <person name="Hibbett D.S."/>
            <person name="Martin F."/>
            <person name="Nordberg H.P."/>
            <person name="Cantor M.N."/>
            <person name="Hua S.X."/>
        </authorList>
    </citation>
    <scope>NUCLEOTIDE SEQUENCE [LARGE SCALE GENOMIC DNA]</scope>
    <source>
        <strain evidence="3">h7</strain>
    </source>
</reference>
<protein>
    <submittedName>
        <fullName evidence="2">Uncharacterized protein</fullName>
    </submittedName>
</protein>
<feature type="compositionally biased region" description="Low complexity" evidence="1">
    <location>
        <begin position="43"/>
        <end position="53"/>
    </location>
</feature>
<dbReference type="HOGENOM" id="CLU_2606288_0_0_1"/>
<keyword evidence="3" id="KW-1185">Reference proteome</keyword>
<feature type="compositionally biased region" description="Basic and acidic residues" evidence="1">
    <location>
        <begin position="54"/>
        <end position="71"/>
    </location>
</feature>
<evidence type="ECO:0000256" key="1">
    <source>
        <dbReference type="SAM" id="MobiDB-lite"/>
    </source>
</evidence>
<dbReference type="Proteomes" id="UP000053424">
    <property type="component" value="Unassembled WGS sequence"/>
</dbReference>
<dbReference type="AlphaFoldDB" id="A0A0C3CZ97"/>